<reference evidence="2 3" key="1">
    <citation type="submission" date="2024-09" db="EMBL/GenBank/DDBJ databases">
        <title>T2T genomes of carrot and Alternaria dauci and their utility for understanding host-pathogen interaction during carrot leaf blight disease.</title>
        <authorList>
            <person name="Liu W."/>
            <person name="Xu S."/>
            <person name="Ou C."/>
            <person name="Liu X."/>
            <person name="Zhuang F."/>
            <person name="Deng X.W."/>
        </authorList>
    </citation>
    <scope>NUCLEOTIDE SEQUENCE [LARGE SCALE GENOMIC DNA]</scope>
    <source>
        <strain evidence="2 3">A2016</strain>
    </source>
</reference>
<feature type="compositionally biased region" description="Low complexity" evidence="1">
    <location>
        <begin position="218"/>
        <end position="228"/>
    </location>
</feature>
<organism evidence="2 3">
    <name type="scientific">Alternaria dauci</name>
    <dbReference type="NCBI Taxonomy" id="48095"/>
    <lineage>
        <taxon>Eukaryota</taxon>
        <taxon>Fungi</taxon>
        <taxon>Dikarya</taxon>
        <taxon>Ascomycota</taxon>
        <taxon>Pezizomycotina</taxon>
        <taxon>Dothideomycetes</taxon>
        <taxon>Pleosporomycetidae</taxon>
        <taxon>Pleosporales</taxon>
        <taxon>Pleosporineae</taxon>
        <taxon>Pleosporaceae</taxon>
        <taxon>Alternaria</taxon>
        <taxon>Alternaria sect. Porri</taxon>
    </lineage>
</organism>
<evidence type="ECO:0000256" key="1">
    <source>
        <dbReference type="SAM" id="MobiDB-lite"/>
    </source>
</evidence>
<gene>
    <name evidence="2" type="ORF">ACET3X_004707</name>
</gene>
<comment type="caution">
    <text evidence="2">The sequence shown here is derived from an EMBL/GenBank/DDBJ whole genome shotgun (WGS) entry which is preliminary data.</text>
</comment>
<dbReference type="Proteomes" id="UP001578633">
    <property type="component" value="Chromosome 4"/>
</dbReference>
<dbReference type="RefSeq" id="XP_069306751.1">
    <property type="nucleotide sequence ID" value="XM_069451051.1"/>
</dbReference>
<evidence type="ECO:0000313" key="2">
    <source>
        <dbReference type="EMBL" id="KAL1796167.1"/>
    </source>
</evidence>
<proteinExistence type="predicted"/>
<dbReference type="GeneID" id="96085029"/>
<feature type="region of interest" description="Disordered" evidence="1">
    <location>
        <begin position="197"/>
        <end position="270"/>
    </location>
</feature>
<feature type="region of interest" description="Disordered" evidence="1">
    <location>
        <begin position="321"/>
        <end position="341"/>
    </location>
</feature>
<dbReference type="EMBL" id="JBHGVX010000004">
    <property type="protein sequence ID" value="KAL1796167.1"/>
    <property type="molecule type" value="Genomic_DNA"/>
</dbReference>
<keyword evidence="3" id="KW-1185">Reference proteome</keyword>
<name>A0ABR3UIU7_9PLEO</name>
<accession>A0ABR3UIU7</accession>
<sequence length="443" mass="48123">MVRYLVSKKGVPVLASARVDGAAQSCCVLGAKYCDAPLQISFYLQYTTFIDGFDDAQTFTLTYDADDLTHGATSLETATTLPPQHQLASIARAGNPQIRVLTLALAKPCRIRCPPSYGSGALAAKSGFEAPFHQLLKLAEATEIEILLDYNWVHTDNREPLERFLREPSLFAGVPDGNDRCRHVDWTDFSAAEERDVAPPAYTKAVDTDASRKRSRHATTPSLSPSPASKRHQYDPGSPTEIATATPSPRPPHISAGSPKEKTAAPSSYPQTSLEAAAALAFQEAINRAVEAQLPALVEGMLPGILKTILPDILHNCLAPRSSPSFSPPPATTPTSHPAASSLGTLITDRLTELAKQHLTTIFDDANEQACILRNQADGDFEDVVADHKISVDTIKEDCIRELGEVVDEKLDRFREQTDEVVETAVEEMENRSSDMFSEANKS</sequence>
<protein>
    <submittedName>
        <fullName evidence="2">Uncharacterized protein</fullName>
    </submittedName>
</protein>
<evidence type="ECO:0000313" key="3">
    <source>
        <dbReference type="Proteomes" id="UP001578633"/>
    </source>
</evidence>